<dbReference type="AlphaFoldDB" id="A0A922MGD3"/>
<organism evidence="2 3">
    <name type="scientific">Spodoptera exigua</name>
    <name type="common">Beet armyworm</name>
    <name type="synonym">Noctua fulgens</name>
    <dbReference type="NCBI Taxonomy" id="7107"/>
    <lineage>
        <taxon>Eukaryota</taxon>
        <taxon>Metazoa</taxon>
        <taxon>Ecdysozoa</taxon>
        <taxon>Arthropoda</taxon>
        <taxon>Hexapoda</taxon>
        <taxon>Insecta</taxon>
        <taxon>Pterygota</taxon>
        <taxon>Neoptera</taxon>
        <taxon>Endopterygota</taxon>
        <taxon>Lepidoptera</taxon>
        <taxon>Glossata</taxon>
        <taxon>Ditrysia</taxon>
        <taxon>Noctuoidea</taxon>
        <taxon>Noctuidae</taxon>
        <taxon>Amphipyrinae</taxon>
        <taxon>Spodoptera</taxon>
    </lineage>
</organism>
<dbReference type="Proteomes" id="UP000814243">
    <property type="component" value="Unassembled WGS sequence"/>
</dbReference>
<evidence type="ECO:0000313" key="3">
    <source>
        <dbReference type="Proteomes" id="UP000814243"/>
    </source>
</evidence>
<evidence type="ECO:0008006" key="4">
    <source>
        <dbReference type="Google" id="ProtNLM"/>
    </source>
</evidence>
<accession>A0A922MGD3</accession>
<proteinExistence type="predicted"/>
<sequence>MAIKLLVLSCLLQVLSTNAQENKYPSLRDITLVVPSIVINAENSFDPYYRDIDKPSDLDYCNETACTPPCPGAPPPKHCPTDTPVCHFGCACHTDCDIGIVYCFQTKDCLQPRRFFTKHRRITKIIE</sequence>
<dbReference type="EMBL" id="JACEFF010000514">
    <property type="protein sequence ID" value="KAH9636113.1"/>
    <property type="molecule type" value="Genomic_DNA"/>
</dbReference>
<keyword evidence="1" id="KW-0732">Signal</keyword>
<gene>
    <name evidence="2" type="ORF">HF086_008413</name>
</gene>
<evidence type="ECO:0000313" key="2">
    <source>
        <dbReference type="EMBL" id="KAH9636113.1"/>
    </source>
</evidence>
<name>A0A922MGD3_SPOEX</name>
<dbReference type="OrthoDB" id="7473038at2759"/>
<reference evidence="2" key="1">
    <citation type="journal article" date="2021" name="G3 (Bethesda)">
        <title>Genome and transcriptome analysis of the beet armyworm Spodoptera exigua reveals targets for pest control. .</title>
        <authorList>
            <person name="Simon S."/>
            <person name="Breeschoten T."/>
            <person name="Jansen H.J."/>
            <person name="Dirks R.P."/>
            <person name="Schranz M.E."/>
            <person name="Ros V.I.D."/>
        </authorList>
    </citation>
    <scope>NUCLEOTIDE SEQUENCE</scope>
    <source>
        <strain evidence="2">TB_SE_WUR_2020</strain>
    </source>
</reference>
<feature type="signal peptide" evidence="1">
    <location>
        <begin position="1"/>
        <end position="19"/>
    </location>
</feature>
<comment type="caution">
    <text evidence="2">The sequence shown here is derived from an EMBL/GenBank/DDBJ whole genome shotgun (WGS) entry which is preliminary data.</text>
</comment>
<protein>
    <recommendedName>
        <fullName evidence="4">TIL domain-containing protein</fullName>
    </recommendedName>
</protein>
<feature type="chain" id="PRO_5037104021" description="TIL domain-containing protein" evidence="1">
    <location>
        <begin position="20"/>
        <end position="127"/>
    </location>
</feature>
<evidence type="ECO:0000256" key="1">
    <source>
        <dbReference type="SAM" id="SignalP"/>
    </source>
</evidence>